<evidence type="ECO:0000259" key="7">
    <source>
        <dbReference type="Pfam" id="PF24961"/>
    </source>
</evidence>
<proteinExistence type="predicted"/>
<feature type="transmembrane region" description="Helical" evidence="5">
    <location>
        <begin position="325"/>
        <end position="343"/>
    </location>
</feature>
<sequence>MKLTGLVIGLLLVLCNIVQGGGPSAGSGTISTTGIVKIIEIDGVINPITERFVANSIKQAEDEKAECLILRMDTPGGLASATHNIVKAILNAKLPIVTFVSPKGSRAASAGVFIAMASDVVAMSPMTNIGAAHPVSIGGGSGMGGEKSEKSDKTMTDKITNDMVASVKGIAEKKGRNAKWAESAVRESSSITAEEALELKVIDFIAEDMNDLLVKLDGRIIEKNEKKFTIHTKKITPNTTSMNFREKFLHAIADPNIAYILLMLGIYGLIYEFSAPGIGLGAVGGGICLILAFFGLQNLPISMAGLLLILLGVILFVLEVFASTHGIAAIGGLIALTMGSFMLVDSATPFMTISWSLIISIVSFTGLFILFGVGATIAAFRHRVTTGREGLMGQTGVVKEKTTPVGDTTSDGMVFVQGENWCACSEEVIEPGERIEVVGMEGIHLKVKKVGS</sequence>
<reference evidence="9 10" key="1">
    <citation type="journal article" date="2016" name="Environ. Microbiol.">
        <title>Genomic resolution of a cold subsurface aquifer community provides metabolic insights for novel microbes adapted to high CO concentrations.</title>
        <authorList>
            <person name="Probst A.J."/>
            <person name="Castelle C.J."/>
            <person name="Singh A."/>
            <person name="Brown C.T."/>
            <person name="Anantharaman K."/>
            <person name="Sharon I."/>
            <person name="Hug L.A."/>
            <person name="Burstein D."/>
            <person name="Emerson J.B."/>
            <person name="Thomas B.C."/>
            <person name="Banfield J.F."/>
        </authorList>
    </citation>
    <scope>NUCLEOTIDE SEQUENCE [LARGE SCALE GENOMIC DNA]</scope>
    <source>
        <strain evidence="9">CG2_30_40_21</strain>
    </source>
</reference>
<feature type="transmembrane region" description="Helical" evidence="5">
    <location>
        <begin position="355"/>
        <end position="380"/>
    </location>
</feature>
<dbReference type="SUPFAM" id="SSF141322">
    <property type="entry name" value="NfeD domain-like"/>
    <property type="match status" value="1"/>
</dbReference>
<evidence type="ECO:0000256" key="1">
    <source>
        <dbReference type="ARBA" id="ARBA00004141"/>
    </source>
</evidence>
<keyword evidence="3 5" id="KW-1133">Transmembrane helix</keyword>
<dbReference type="AlphaFoldDB" id="A0A1J5E5B5"/>
<accession>A0A1J5E5B5</accession>
<gene>
    <name evidence="9" type="ORF">AUJ95_05865</name>
</gene>
<name>A0A1J5E5B5_9BACT</name>
<dbReference type="InterPro" id="IPR056739">
    <property type="entry name" value="NfeD_membrane"/>
</dbReference>
<evidence type="ECO:0000259" key="6">
    <source>
        <dbReference type="Pfam" id="PF01957"/>
    </source>
</evidence>
<evidence type="ECO:0000256" key="2">
    <source>
        <dbReference type="ARBA" id="ARBA00022692"/>
    </source>
</evidence>
<evidence type="ECO:0000313" key="9">
    <source>
        <dbReference type="EMBL" id="OIP39151.1"/>
    </source>
</evidence>
<feature type="transmembrane region" description="Helical" evidence="5">
    <location>
        <begin position="248"/>
        <end position="270"/>
    </location>
</feature>
<dbReference type="STRING" id="1817895.AUJ95_05865"/>
<comment type="caution">
    <text evidence="9">The sequence shown here is derived from an EMBL/GenBank/DDBJ whole genome shotgun (WGS) entry which is preliminary data.</text>
</comment>
<feature type="domain" description="NfeD-like C-terminal" evidence="6">
    <location>
        <begin position="389"/>
        <end position="449"/>
    </location>
</feature>
<dbReference type="InterPro" id="IPR052165">
    <property type="entry name" value="Membrane_assoc_protease"/>
</dbReference>
<feature type="transmembrane region" description="Helical" evidence="5">
    <location>
        <begin position="277"/>
        <end position="295"/>
    </location>
</feature>
<dbReference type="Pfam" id="PF25145">
    <property type="entry name" value="NfeD1b_N"/>
    <property type="match status" value="1"/>
</dbReference>
<keyword evidence="2 5" id="KW-0812">Transmembrane</keyword>
<dbReference type="EMBL" id="MNYI01000158">
    <property type="protein sequence ID" value="OIP39151.1"/>
    <property type="molecule type" value="Genomic_DNA"/>
</dbReference>
<feature type="domain" description="NfeD integral membrane" evidence="7">
    <location>
        <begin position="256"/>
        <end position="370"/>
    </location>
</feature>
<keyword evidence="4 5" id="KW-0472">Membrane</keyword>
<evidence type="ECO:0000256" key="4">
    <source>
        <dbReference type="ARBA" id="ARBA00023136"/>
    </source>
</evidence>
<dbReference type="Gene3D" id="2.40.50.140">
    <property type="entry name" value="Nucleic acid-binding proteins"/>
    <property type="match status" value="1"/>
</dbReference>
<dbReference type="FunFam" id="3.90.226.10:FF:000089">
    <property type="entry name" value="Membrane-bound serine protease"/>
    <property type="match status" value="1"/>
</dbReference>
<feature type="transmembrane region" description="Helical" evidence="5">
    <location>
        <begin position="301"/>
        <end position="318"/>
    </location>
</feature>
<organism evidence="9 10">
    <name type="scientific">Candidatus Desantisbacteria bacterium CG2_30_40_21</name>
    <dbReference type="NCBI Taxonomy" id="1817895"/>
    <lineage>
        <taxon>Bacteria</taxon>
        <taxon>Candidatus Desantisiibacteriota</taxon>
    </lineage>
</organism>
<evidence type="ECO:0000256" key="3">
    <source>
        <dbReference type="ARBA" id="ARBA00022989"/>
    </source>
</evidence>
<dbReference type="InterPro" id="IPR002810">
    <property type="entry name" value="NfeD-like_C"/>
</dbReference>
<dbReference type="InterPro" id="IPR012340">
    <property type="entry name" value="NA-bd_OB-fold"/>
</dbReference>
<dbReference type="PANTHER" id="PTHR33507">
    <property type="entry name" value="INNER MEMBRANE PROTEIN YBBJ"/>
    <property type="match status" value="1"/>
</dbReference>
<dbReference type="CDD" id="cd07020">
    <property type="entry name" value="Clp_protease_NfeD_1"/>
    <property type="match status" value="1"/>
</dbReference>
<dbReference type="InterPro" id="IPR056738">
    <property type="entry name" value="NfeD1b_N"/>
</dbReference>
<dbReference type="InterPro" id="IPR029045">
    <property type="entry name" value="ClpP/crotonase-like_dom_sf"/>
</dbReference>
<dbReference type="SUPFAM" id="SSF52096">
    <property type="entry name" value="ClpP/crotonase"/>
    <property type="match status" value="1"/>
</dbReference>
<protein>
    <submittedName>
        <fullName evidence="9">Uncharacterized protein</fullName>
    </submittedName>
</protein>
<dbReference type="Proteomes" id="UP000183085">
    <property type="component" value="Unassembled WGS sequence"/>
</dbReference>
<dbReference type="Pfam" id="PF24961">
    <property type="entry name" value="NfeD_membrane"/>
    <property type="match status" value="1"/>
</dbReference>
<evidence type="ECO:0000313" key="10">
    <source>
        <dbReference type="Proteomes" id="UP000183085"/>
    </source>
</evidence>
<dbReference type="Gene3D" id="3.90.226.10">
    <property type="entry name" value="2-enoyl-CoA Hydratase, Chain A, domain 1"/>
    <property type="match status" value="1"/>
</dbReference>
<comment type="subcellular location">
    <subcellularLocation>
        <location evidence="1">Membrane</location>
        <topology evidence="1">Multi-pass membrane protein</topology>
    </subcellularLocation>
</comment>
<dbReference type="Pfam" id="PF01957">
    <property type="entry name" value="NfeD"/>
    <property type="match status" value="1"/>
</dbReference>
<evidence type="ECO:0000259" key="8">
    <source>
        <dbReference type="Pfam" id="PF25145"/>
    </source>
</evidence>
<dbReference type="GO" id="GO:0016020">
    <property type="term" value="C:membrane"/>
    <property type="evidence" value="ECO:0007669"/>
    <property type="project" value="UniProtKB-SubCell"/>
</dbReference>
<feature type="domain" description="NfeD1b N-terminal" evidence="8">
    <location>
        <begin position="36"/>
        <end position="204"/>
    </location>
</feature>
<evidence type="ECO:0000256" key="5">
    <source>
        <dbReference type="SAM" id="Phobius"/>
    </source>
</evidence>
<dbReference type="PANTHER" id="PTHR33507:SF4">
    <property type="entry name" value="NODULATION COMPETITIVENESS PROTEIN NFED"/>
    <property type="match status" value="1"/>
</dbReference>